<reference evidence="2 3" key="1">
    <citation type="journal article" date="2023" name="Int. J. Syst. Evol. Microbiol.">
        <title>Ligilactobacillus ubinensis sp. nov., a novel species isolated from the wild ferment of a durian fruit (Durio zibethinus).</title>
        <authorList>
            <person name="Heng Y.C."/>
            <person name="Menon N."/>
            <person name="Chen B."/>
            <person name="Loo B.Z.L."/>
            <person name="Wong G.W.J."/>
            <person name="Lim A.C.H."/>
            <person name="Silvaraju S."/>
            <person name="Kittelmann S."/>
        </authorList>
    </citation>
    <scope>NUCLEOTIDE SEQUENCE [LARGE SCALE GENOMIC DNA]</scope>
    <source>
        <strain evidence="2 3">WILCCON 0076</strain>
    </source>
</reference>
<name>A0A9X2FML6_9LACO</name>
<dbReference type="Gene3D" id="3.40.50.150">
    <property type="entry name" value="Vaccinia Virus protein VP39"/>
    <property type="match status" value="1"/>
</dbReference>
<dbReference type="PANTHER" id="PTHR43861">
    <property type="entry name" value="TRANS-ACONITATE 2-METHYLTRANSFERASE-RELATED"/>
    <property type="match status" value="1"/>
</dbReference>
<keyword evidence="3" id="KW-1185">Reference proteome</keyword>
<dbReference type="Proteomes" id="UP001139006">
    <property type="component" value="Unassembled WGS sequence"/>
</dbReference>
<proteinExistence type="predicted"/>
<dbReference type="GO" id="GO:0008757">
    <property type="term" value="F:S-adenosylmethionine-dependent methyltransferase activity"/>
    <property type="evidence" value="ECO:0007669"/>
    <property type="project" value="InterPro"/>
</dbReference>
<dbReference type="Pfam" id="PF08241">
    <property type="entry name" value="Methyltransf_11"/>
    <property type="match status" value="1"/>
</dbReference>
<organism evidence="2 3">
    <name type="scientific">Ligilactobacillus ubinensis</name>
    <dbReference type="NCBI Taxonomy" id="2876789"/>
    <lineage>
        <taxon>Bacteria</taxon>
        <taxon>Bacillati</taxon>
        <taxon>Bacillota</taxon>
        <taxon>Bacilli</taxon>
        <taxon>Lactobacillales</taxon>
        <taxon>Lactobacillaceae</taxon>
        <taxon>Ligilactobacillus</taxon>
    </lineage>
</organism>
<dbReference type="InterPro" id="IPR029063">
    <property type="entry name" value="SAM-dependent_MTases_sf"/>
</dbReference>
<dbReference type="CDD" id="cd02440">
    <property type="entry name" value="AdoMet_MTases"/>
    <property type="match status" value="1"/>
</dbReference>
<sequence length="246" mass="28437">MDWNAEDYDSKHDFVFKYGEALLDYLPSQPNKILDVGCGTGELTAQISAKNYDVTGVDQSKNMIDKAKTNFPNINFIQGDILKLAFEPETFDTVFSNAVFHWITNQEELIEKIHTVLKKDGFLVCEFGAKGNIATISTAFDAELQQLDKQYQSPFYFPSVSEYVTLLKKHQFKIIEAYDYSRPTPLKNGHSGLRNWVKQFFAADLEEIDNPEQILNHLESTLKDKLWKKDYWQADYQRIRVVAQKI</sequence>
<keyword evidence="2" id="KW-0808">Transferase</keyword>
<dbReference type="InterPro" id="IPR013216">
    <property type="entry name" value="Methyltransf_11"/>
</dbReference>
<protein>
    <submittedName>
        <fullName evidence="2">Methyltransferase domain-containing protein</fullName>
    </submittedName>
</protein>
<evidence type="ECO:0000313" key="3">
    <source>
        <dbReference type="Proteomes" id="UP001139006"/>
    </source>
</evidence>
<dbReference type="RefSeq" id="WP_253362133.1">
    <property type="nucleotide sequence ID" value="NZ_JAIULA010000032.1"/>
</dbReference>
<comment type="caution">
    <text evidence="2">The sequence shown here is derived from an EMBL/GenBank/DDBJ whole genome shotgun (WGS) entry which is preliminary data.</text>
</comment>
<keyword evidence="2" id="KW-0489">Methyltransferase</keyword>
<dbReference type="SUPFAM" id="SSF53335">
    <property type="entry name" value="S-adenosyl-L-methionine-dependent methyltransferases"/>
    <property type="match status" value="1"/>
</dbReference>
<dbReference type="GO" id="GO:0032259">
    <property type="term" value="P:methylation"/>
    <property type="evidence" value="ECO:0007669"/>
    <property type="project" value="UniProtKB-KW"/>
</dbReference>
<dbReference type="PANTHER" id="PTHR43861:SF1">
    <property type="entry name" value="TRANS-ACONITATE 2-METHYLTRANSFERASE"/>
    <property type="match status" value="1"/>
</dbReference>
<accession>A0A9X2FML6</accession>
<gene>
    <name evidence="2" type="ORF">LB941_11595</name>
</gene>
<feature type="domain" description="Methyltransferase type 11" evidence="1">
    <location>
        <begin position="34"/>
        <end position="125"/>
    </location>
</feature>
<evidence type="ECO:0000313" key="2">
    <source>
        <dbReference type="EMBL" id="MCP0887975.1"/>
    </source>
</evidence>
<dbReference type="EMBL" id="JAIULA010000032">
    <property type="protein sequence ID" value="MCP0887975.1"/>
    <property type="molecule type" value="Genomic_DNA"/>
</dbReference>
<dbReference type="AlphaFoldDB" id="A0A9X2FML6"/>
<evidence type="ECO:0000259" key="1">
    <source>
        <dbReference type="Pfam" id="PF08241"/>
    </source>
</evidence>